<dbReference type="PRINTS" id="PR00411">
    <property type="entry name" value="PNDRDTASEI"/>
</dbReference>
<keyword evidence="7" id="KW-1185">Reference proteome</keyword>
<dbReference type="SUPFAM" id="SSF51905">
    <property type="entry name" value="FAD/NAD(P)-binding domain"/>
    <property type="match status" value="1"/>
</dbReference>
<name>A0ABQ0U5A9_9GAMM</name>
<evidence type="ECO:0000256" key="3">
    <source>
        <dbReference type="ARBA" id="ARBA00022827"/>
    </source>
</evidence>
<dbReference type="EMBL" id="BJUS01000013">
    <property type="protein sequence ID" value="GEK72913.1"/>
    <property type="molecule type" value="Genomic_DNA"/>
</dbReference>
<comment type="cofactor">
    <cofactor evidence="1">
        <name>FAD</name>
        <dbReference type="ChEBI" id="CHEBI:57692"/>
    </cofactor>
</comment>
<organism evidence="6 7">
    <name type="scientific">Halomonas halophila</name>
    <dbReference type="NCBI Taxonomy" id="29573"/>
    <lineage>
        <taxon>Bacteria</taxon>
        <taxon>Pseudomonadati</taxon>
        <taxon>Pseudomonadota</taxon>
        <taxon>Gammaproteobacteria</taxon>
        <taxon>Oceanospirillales</taxon>
        <taxon>Halomonadaceae</taxon>
        <taxon>Halomonas</taxon>
    </lineage>
</organism>
<evidence type="ECO:0000256" key="2">
    <source>
        <dbReference type="ARBA" id="ARBA00022630"/>
    </source>
</evidence>
<dbReference type="PANTHER" id="PTHR42913">
    <property type="entry name" value="APOPTOSIS-INDUCING FACTOR 1"/>
    <property type="match status" value="1"/>
</dbReference>
<keyword evidence="4" id="KW-0560">Oxidoreductase</keyword>
<keyword evidence="2" id="KW-0285">Flavoprotein</keyword>
<sequence length="394" mass="42381">MATNASPDLSMPASIPTPLADAPLLLVGAGHAHLHLVSQRARLPMPRVMLLDPGGFWYSGMAGGVLGGQHSPAADRLEPMALARRHGVEGLRGRLAGLDPDRYEALLDDGRRLAVSAVSLNLGSTVNTPPAHPEGPDIWPVKPIPRLVALRHRLAHDFAAGKCPRLLVAGGGASGVEVACQLRALADRHGVDPTIRLLTRSSDLLPGAPRGAVRWLHRRLVQRRIAVETGLALVGHLPGGSMATPPNQPPSEDNAHFIPADHVIHAVGLAPPTLLERLGLPIIPGRGLAVTDTLQSPALPWVFAAGDCAAMIDHELPRLGVYGVRQAPVLLDNLAAWWHGEALRPYRPQSRALSILDLGRRQALAMRGGAWWGGRLAWYWKRRLDERFLTGYRC</sequence>
<dbReference type="InterPro" id="IPR036188">
    <property type="entry name" value="FAD/NAD-bd_sf"/>
</dbReference>
<evidence type="ECO:0000313" key="7">
    <source>
        <dbReference type="Proteomes" id="UP000321121"/>
    </source>
</evidence>
<dbReference type="InterPro" id="IPR051169">
    <property type="entry name" value="NADH-Q_oxidoreductase"/>
</dbReference>
<evidence type="ECO:0000313" key="6">
    <source>
        <dbReference type="EMBL" id="GEK72913.1"/>
    </source>
</evidence>
<dbReference type="Gene3D" id="3.50.50.100">
    <property type="match status" value="1"/>
</dbReference>
<proteinExistence type="predicted"/>
<keyword evidence="3" id="KW-0274">FAD</keyword>
<evidence type="ECO:0000256" key="4">
    <source>
        <dbReference type="ARBA" id="ARBA00023002"/>
    </source>
</evidence>
<comment type="caution">
    <text evidence="6">The sequence shown here is derived from an EMBL/GenBank/DDBJ whole genome shotgun (WGS) entry which is preliminary data.</text>
</comment>
<dbReference type="PRINTS" id="PR00368">
    <property type="entry name" value="FADPNR"/>
</dbReference>
<gene>
    <name evidence="6" type="ORF">HHA04nite_14570</name>
</gene>
<evidence type="ECO:0000259" key="5">
    <source>
        <dbReference type="Pfam" id="PF07992"/>
    </source>
</evidence>
<dbReference type="Pfam" id="PF07992">
    <property type="entry name" value="Pyr_redox_2"/>
    <property type="match status" value="1"/>
</dbReference>
<dbReference type="InterPro" id="IPR023753">
    <property type="entry name" value="FAD/NAD-binding_dom"/>
</dbReference>
<feature type="domain" description="FAD/NAD(P)-binding" evidence="5">
    <location>
        <begin position="25"/>
        <end position="321"/>
    </location>
</feature>
<protein>
    <submittedName>
        <fullName evidence="6">Pyridine nucleotide-disulfide oxidoreductase</fullName>
    </submittedName>
</protein>
<dbReference type="Proteomes" id="UP000321121">
    <property type="component" value="Unassembled WGS sequence"/>
</dbReference>
<dbReference type="RefSeq" id="WP_246124665.1">
    <property type="nucleotide sequence ID" value="NZ_BJUS01000013.1"/>
</dbReference>
<dbReference type="PANTHER" id="PTHR42913:SF9">
    <property type="entry name" value="SLR1591 PROTEIN"/>
    <property type="match status" value="1"/>
</dbReference>
<reference evidence="6 7" key="1">
    <citation type="submission" date="2019-07" db="EMBL/GenBank/DDBJ databases">
        <title>Whole genome shotgun sequence of Halomonas halophila NBRC 102604.</title>
        <authorList>
            <person name="Hosoyama A."/>
            <person name="Uohara A."/>
            <person name="Ohji S."/>
            <person name="Ichikawa N."/>
        </authorList>
    </citation>
    <scope>NUCLEOTIDE SEQUENCE [LARGE SCALE GENOMIC DNA]</scope>
    <source>
        <strain evidence="6 7">NBRC 102604</strain>
    </source>
</reference>
<accession>A0ABQ0U5A9</accession>
<evidence type="ECO:0000256" key="1">
    <source>
        <dbReference type="ARBA" id="ARBA00001974"/>
    </source>
</evidence>